<dbReference type="AlphaFoldDB" id="A0A2Z4IZP4"/>
<dbReference type="EMBL" id="CP030073">
    <property type="protein sequence ID" value="AWW38352.1"/>
    <property type="molecule type" value="Genomic_DNA"/>
</dbReference>
<dbReference type="Proteomes" id="UP000249616">
    <property type="component" value="Chromosome"/>
</dbReference>
<proteinExistence type="predicted"/>
<feature type="region of interest" description="Disordered" evidence="1">
    <location>
        <begin position="229"/>
        <end position="248"/>
    </location>
</feature>
<sequence length="248" mass="24947">MRPDPGRPLTGLMLTLTAVTGVIDAVSFLALGPVFTAIQTGSVLLLGFALAGEGELSAVAPTVSLAGFAVGAVVGSRFESRMETGGHRWFVAGLLAEAVLLAAAGGVAWGIDAGSGTRNAQQQGTVAILAVAMGMRNVTTLRAPVPDLSTTVATRSLTAFLSGSMVSPDPRITAGGRAQVRRVAGVCLLFAGGLLGAWLLHMEVGPGPMLLAVAAVELAATAVYGIVARPPRPGPPPTRPPRTQPAGG</sequence>
<feature type="transmembrane region" description="Helical" evidence="2">
    <location>
        <begin position="12"/>
        <end position="38"/>
    </location>
</feature>
<feature type="transmembrane region" description="Helical" evidence="2">
    <location>
        <begin position="207"/>
        <end position="227"/>
    </location>
</feature>
<keyword evidence="2" id="KW-0472">Membrane</keyword>
<feature type="transmembrane region" description="Helical" evidence="2">
    <location>
        <begin position="123"/>
        <end position="139"/>
    </location>
</feature>
<keyword evidence="2" id="KW-0812">Transmembrane</keyword>
<evidence type="ECO:0000256" key="1">
    <source>
        <dbReference type="SAM" id="MobiDB-lite"/>
    </source>
</evidence>
<gene>
    <name evidence="3" type="ORF">DN051_18215</name>
</gene>
<feature type="compositionally biased region" description="Pro residues" evidence="1">
    <location>
        <begin position="230"/>
        <end position="248"/>
    </location>
</feature>
<evidence type="ECO:0000313" key="4">
    <source>
        <dbReference type="Proteomes" id="UP000249616"/>
    </source>
</evidence>
<feature type="transmembrane region" description="Helical" evidence="2">
    <location>
        <begin position="58"/>
        <end position="78"/>
    </location>
</feature>
<keyword evidence="4" id="KW-1185">Reference proteome</keyword>
<dbReference type="PANTHER" id="PTHR37314">
    <property type="entry name" value="SLR0142 PROTEIN"/>
    <property type="match status" value="1"/>
</dbReference>
<name>A0A2Z4IZP4_9ACTN</name>
<protein>
    <submittedName>
        <fullName evidence="3">DUF1275 domain-containing protein</fullName>
    </submittedName>
</protein>
<dbReference type="RefSeq" id="WP_112439084.1">
    <property type="nucleotide sequence ID" value="NZ_CP030073.1"/>
</dbReference>
<dbReference type="Pfam" id="PF06912">
    <property type="entry name" value="DUF1275"/>
    <property type="match status" value="1"/>
</dbReference>
<reference evidence="3 4" key="1">
    <citation type="journal article" date="2019" name="Int. J. Syst. Evol. Microbiol.">
        <title>Streptomyces cadmiisoli sp. nov., a novel actinomycete isolated from cadmium-contaminated soil.</title>
        <authorList>
            <person name="Li K."/>
            <person name="Tang X."/>
            <person name="Zhao J."/>
            <person name="Guo Y."/>
            <person name="Tang Y."/>
            <person name="Gao J."/>
        </authorList>
    </citation>
    <scope>NUCLEOTIDE SEQUENCE [LARGE SCALE GENOMIC DNA]</scope>
    <source>
        <strain evidence="3 4">ZFG47</strain>
    </source>
</reference>
<evidence type="ECO:0000256" key="2">
    <source>
        <dbReference type="SAM" id="Phobius"/>
    </source>
</evidence>
<accession>A0A2Z4IZP4</accession>
<evidence type="ECO:0000313" key="3">
    <source>
        <dbReference type="EMBL" id="AWW38352.1"/>
    </source>
</evidence>
<dbReference type="InterPro" id="IPR010699">
    <property type="entry name" value="DUF1275"/>
</dbReference>
<dbReference type="KEGG" id="scad:DN051_18215"/>
<keyword evidence="2" id="KW-1133">Transmembrane helix</keyword>
<organism evidence="3 4">
    <name type="scientific">Streptomyces cadmiisoli</name>
    <dbReference type="NCBI Taxonomy" id="2184053"/>
    <lineage>
        <taxon>Bacteria</taxon>
        <taxon>Bacillati</taxon>
        <taxon>Actinomycetota</taxon>
        <taxon>Actinomycetes</taxon>
        <taxon>Kitasatosporales</taxon>
        <taxon>Streptomycetaceae</taxon>
        <taxon>Streptomyces</taxon>
        <taxon>Streptomyces aurantiacus group</taxon>
    </lineage>
</organism>
<dbReference type="PANTHER" id="PTHR37314:SF4">
    <property type="entry name" value="UPF0700 TRANSMEMBRANE PROTEIN YOAK"/>
    <property type="match status" value="1"/>
</dbReference>
<feature type="transmembrane region" description="Helical" evidence="2">
    <location>
        <begin position="90"/>
        <end position="111"/>
    </location>
</feature>
<feature type="transmembrane region" description="Helical" evidence="2">
    <location>
        <begin position="183"/>
        <end position="201"/>
    </location>
</feature>